<reference evidence="2" key="1">
    <citation type="submission" date="2018-05" db="EMBL/GenBank/DDBJ databases">
        <authorList>
            <person name="Lanie J.A."/>
            <person name="Ng W.-L."/>
            <person name="Kazmierczak K.M."/>
            <person name="Andrzejewski T.M."/>
            <person name="Davidsen T.M."/>
            <person name="Wayne K.J."/>
            <person name="Tettelin H."/>
            <person name="Glass J.I."/>
            <person name="Rusch D."/>
            <person name="Podicherti R."/>
            <person name="Tsui H.-C.T."/>
            <person name="Winkler M.E."/>
        </authorList>
    </citation>
    <scope>NUCLEOTIDE SEQUENCE</scope>
</reference>
<dbReference type="GO" id="GO:0030151">
    <property type="term" value="F:molybdenum ion binding"/>
    <property type="evidence" value="ECO:0007669"/>
    <property type="project" value="InterPro"/>
</dbReference>
<dbReference type="Pfam" id="PF03476">
    <property type="entry name" value="MOSC_N"/>
    <property type="match status" value="1"/>
</dbReference>
<gene>
    <name evidence="2" type="ORF">METZ01_LOCUS314812</name>
</gene>
<dbReference type="InterPro" id="IPR005302">
    <property type="entry name" value="MoCF_Sase_C"/>
</dbReference>
<dbReference type="PROSITE" id="PS51340">
    <property type="entry name" value="MOSC"/>
    <property type="match status" value="1"/>
</dbReference>
<protein>
    <recommendedName>
        <fullName evidence="1">MOSC domain-containing protein</fullName>
    </recommendedName>
</protein>
<dbReference type="EMBL" id="UINC01101276">
    <property type="protein sequence ID" value="SVC61958.1"/>
    <property type="molecule type" value="Genomic_DNA"/>
</dbReference>
<dbReference type="InterPro" id="IPR011037">
    <property type="entry name" value="Pyrv_Knase-like_insert_dom_sf"/>
</dbReference>
<evidence type="ECO:0000259" key="1">
    <source>
        <dbReference type="PROSITE" id="PS51340"/>
    </source>
</evidence>
<dbReference type="GO" id="GO:0003824">
    <property type="term" value="F:catalytic activity"/>
    <property type="evidence" value="ECO:0007669"/>
    <property type="project" value="InterPro"/>
</dbReference>
<feature type="domain" description="MOSC" evidence="1">
    <location>
        <begin position="191"/>
        <end position="293"/>
    </location>
</feature>
<organism evidence="2">
    <name type="scientific">marine metagenome</name>
    <dbReference type="NCBI Taxonomy" id="408172"/>
    <lineage>
        <taxon>unclassified sequences</taxon>
        <taxon>metagenomes</taxon>
        <taxon>ecological metagenomes</taxon>
    </lineage>
</organism>
<proteinExistence type="predicted"/>
<evidence type="ECO:0000313" key="2">
    <source>
        <dbReference type="EMBL" id="SVC61958.1"/>
    </source>
</evidence>
<name>A0A382NNA1_9ZZZZ</name>
<accession>A0A382NNA1</accession>
<dbReference type="AlphaFoldDB" id="A0A382NNA1"/>
<feature type="non-terminal residue" evidence="2">
    <location>
        <position position="293"/>
    </location>
</feature>
<dbReference type="SUPFAM" id="SSF50800">
    <property type="entry name" value="PK beta-barrel domain-like"/>
    <property type="match status" value="1"/>
</dbReference>
<dbReference type="InterPro" id="IPR005303">
    <property type="entry name" value="MOCOS_middle"/>
</dbReference>
<dbReference type="GO" id="GO:0030170">
    <property type="term" value="F:pyridoxal phosphate binding"/>
    <property type="evidence" value="ECO:0007669"/>
    <property type="project" value="InterPro"/>
</dbReference>
<sequence>MLWSELLMPRLLGQYLCGLNKAAATLGVLFEIHNSILLSTYHTTLKKSLCSTPCREHLAVEAGSFYEATTAAHTHIEYGVAEAQHKTLFNWINMSRIAQIFRYPVKGLSPEPMSKVELKPGGCIPLDRAFALAHGSTEFNPMEPRFLPKTKFLMLAQNERLASLRSRYLEKSQELVIERDGQQVARGRLDQPIGRQMIEQFFAGYLGDEVRGSPKLLRAPRHTFSDMPRHCLSLINISSLRELERVVKAPIDPLRFRANLYFDTGTPWKEFDWCDKEFKIGCATVKGLVRTQR</sequence>